<evidence type="ECO:0000256" key="1">
    <source>
        <dbReference type="SAM" id="MobiDB-lite"/>
    </source>
</evidence>
<evidence type="ECO:0000313" key="3">
    <source>
        <dbReference type="Proteomes" id="UP000653305"/>
    </source>
</evidence>
<comment type="caution">
    <text evidence="2">The sequence shown here is derived from an EMBL/GenBank/DDBJ whole genome shotgun (WGS) entry which is preliminary data.</text>
</comment>
<accession>A0A830AWL3</accession>
<sequence length="165" mass="18343">MKSPKFLHRNQLSPQLPPPRISSIFSAYGRLNFASSITPRLLILRIVISIPIVSNRRWEVNINIDLLKIQGMFGPPRFLFTIKEEEREDLKSPAEKSLCTASKNKINDENIAGIHLLSRPPTIAPPSKPNIGGLQLSMTAALLPQTPPRRPSRGDARRPPGSPES</sequence>
<dbReference type="PANTHER" id="PTHR34054:SF4">
    <property type="entry name" value="PROTEIN, PUTATIVE-RELATED"/>
    <property type="match status" value="1"/>
</dbReference>
<reference evidence="2" key="1">
    <citation type="submission" date="2020-07" db="EMBL/GenBank/DDBJ databases">
        <title>Ethylene signaling mediates host invasion by parasitic plants.</title>
        <authorList>
            <person name="Yoshida S."/>
        </authorList>
    </citation>
    <scope>NUCLEOTIDE SEQUENCE</scope>
    <source>
        <strain evidence="2">Okayama</strain>
    </source>
</reference>
<protein>
    <submittedName>
        <fullName evidence="2">Uncharacterized protein</fullName>
    </submittedName>
</protein>
<proteinExistence type="predicted"/>
<dbReference type="EMBL" id="BMAC01000002">
    <property type="protein sequence ID" value="GFP78870.1"/>
    <property type="molecule type" value="Genomic_DNA"/>
</dbReference>
<keyword evidence="3" id="KW-1185">Reference proteome</keyword>
<dbReference type="Proteomes" id="UP000653305">
    <property type="component" value="Unassembled WGS sequence"/>
</dbReference>
<organism evidence="2 3">
    <name type="scientific">Phtheirospermum japonicum</name>
    <dbReference type="NCBI Taxonomy" id="374723"/>
    <lineage>
        <taxon>Eukaryota</taxon>
        <taxon>Viridiplantae</taxon>
        <taxon>Streptophyta</taxon>
        <taxon>Embryophyta</taxon>
        <taxon>Tracheophyta</taxon>
        <taxon>Spermatophyta</taxon>
        <taxon>Magnoliopsida</taxon>
        <taxon>eudicotyledons</taxon>
        <taxon>Gunneridae</taxon>
        <taxon>Pentapetalae</taxon>
        <taxon>asterids</taxon>
        <taxon>lamiids</taxon>
        <taxon>Lamiales</taxon>
        <taxon>Orobanchaceae</taxon>
        <taxon>Orobanchaceae incertae sedis</taxon>
        <taxon>Phtheirospermum</taxon>
    </lineage>
</organism>
<gene>
    <name evidence="2" type="ORF">PHJA_000030500</name>
</gene>
<dbReference type="PANTHER" id="PTHR34054">
    <property type="entry name" value="EXPRESSED PROTEIN"/>
    <property type="match status" value="1"/>
</dbReference>
<evidence type="ECO:0000313" key="2">
    <source>
        <dbReference type="EMBL" id="GFP78870.1"/>
    </source>
</evidence>
<feature type="region of interest" description="Disordered" evidence="1">
    <location>
        <begin position="139"/>
        <end position="165"/>
    </location>
</feature>
<dbReference type="InterPro" id="IPR045884">
    <property type="entry name" value="At5g59350-like"/>
</dbReference>
<dbReference type="AlphaFoldDB" id="A0A830AWL3"/>
<dbReference type="OrthoDB" id="784633at2759"/>
<name>A0A830AWL3_9LAMI</name>